<keyword evidence="2" id="KW-0560">Oxidoreductase</keyword>
<dbReference type="SUPFAM" id="SSF51735">
    <property type="entry name" value="NAD(P)-binding Rossmann-fold domains"/>
    <property type="match status" value="1"/>
</dbReference>
<dbReference type="PANTHER" id="PTHR43477">
    <property type="entry name" value="DIHYDROANTICAPSIN 7-DEHYDROGENASE"/>
    <property type="match status" value="1"/>
</dbReference>
<accession>A0A0X8JG34</accession>
<dbReference type="Gene3D" id="3.40.50.720">
    <property type="entry name" value="NAD(P)-binding Rossmann-like Domain"/>
    <property type="match status" value="1"/>
</dbReference>
<dbReference type="InterPro" id="IPR002347">
    <property type="entry name" value="SDR_fam"/>
</dbReference>
<evidence type="ECO:0000313" key="4">
    <source>
        <dbReference type="Proteomes" id="UP000065220"/>
    </source>
</evidence>
<dbReference type="EMBL" id="CP014228">
    <property type="protein sequence ID" value="AMD87989.1"/>
    <property type="molecule type" value="Genomic_DNA"/>
</dbReference>
<name>A0A0X8JG34_ACTRD</name>
<reference evidence="4" key="1">
    <citation type="submission" date="2016-02" db="EMBL/GenBank/DDBJ databases">
        <authorList>
            <person name="Holder M.E."/>
            <person name="Ajami N.J."/>
            <person name="Petrosino J.F."/>
        </authorList>
    </citation>
    <scope>NUCLEOTIDE SEQUENCE [LARGE SCALE GENOMIC DNA]</scope>
    <source>
        <strain evidence="4">CCUG 36733</strain>
    </source>
</reference>
<keyword evidence="4" id="KW-1185">Reference proteome</keyword>
<comment type="similarity">
    <text evidence="1">Belongs to the short-chain dehydrogenases/reductases (SDR) family.</text>
</comment>
<dbReference type="AlphaFoldDB" id="A0A0X8JG34"/>
<dbReference type="STRING" id="111015.AXF14_10900"/>
<sequence>MTSSALSGTTVVVIGGTSGFGLEVARKAAEQGSELVLVGRDEDKLHRVVDAMDSTAPVTGHALDASDPASAAELFERVGELDHLVSTVGGAMGGGFLSAPVEEIIRTIEGKFTASLTIARAAAPHLREGGSLTLTAGAGGTPQGASGAIIGNQAISTMVRGLAVELAPGARVNAVAPAWTPTPLWRDVPPEDLEATRRHMAESFPLRRTATIGEVADAYLFLMTAGFITGQTLYVDGGASLV</sequence>
<dbReference type="KEGG" id="ard:AXF14_10900"/>
<dbReference type="PRINTS" id="PR00081">
    <property type="entry name" value="GDHRDH"/>
</dbReference>
<evidence type="ECO:0000256" key="2">
    <source>
        <dbReference type="ARBA" id="ARBA00023002"/>
    </source>
</evidence>
<proteinExistence type="inferred from homology"/>
<dbReference type="InterPro" id="IPR051122">
    <property type="entry name" value="SDR_DHRS6-like"/>
</dbReference>
<dbReference type="InterPro" id="IPR036291">
    <property type="entry name" value="NAD(P)-bd_dom_sf"/>
</dbReference>
<dbReference type="OrthoDB" id="3189729at2"/>
<dbReference type="GO" id="GO:0016491">
    <property type="term" value="F:oxidoreductase activity"/>
    <property type="evidence" value="ECO:0007669"/>
    <property type="project" value="UniProtKB-KW"/>
</dbReference>
<evidence type="ECO:0000313" key="3">
    <source>
        <dbReference type="EMBL" id="AMD87989.1"/>
    </source>
</evidence>
<dbReference type="PANTHER" id="PTHR43477:SF1">
    <property type="entry name" value="DIHYDROANTICAPSIN 7-DEHYDROGENASE"/>
    <property type="match status" value="1"/>
</dbReference>
<dbReference type="RefSeq" id="WP_067943167.1">
    <property type="nucleotide sequence ID" value="NZ_CP014228.1"/>
</dbReference>
<dbReference type="Pfam" id="PF13561">
    <property type="entry name" value="adh_short_C2"/>
    <property type="match status" value="1"/>
</dbReference>
<dbReference type="Proteomes" id="UP000065220">
    <property type="component" value="Chromosome"/>
</dbReference>
<evidence type="ECO:0000256" key="1">
    <source>
        <dbReference type="ARBA" id="ARBA00006484"/>
    </source>
</evidence>
<dbReference type="CDD" id="cd05233">
    <property type="entry name" value="SDR_c"/>
    <property type="match status" value="1"/>
</dbReference>
<gene>
    <name evidence="3" type="ORF">AXF14_10900</name>
</gene>
<protein>
    <submittedName>
        <fullName evidence="3">Short-chain dehydrogenase</fullName>
    </submittedName>
</protein>
<organism evidence="3 4">
    <name type="scientific">Actinomyces radicidentis</name>
    <dbReference type="NCBI Taxonomy" id="111015"/>
    <lineage>
        <taxon>Bacteria</taxon>
        <taxon>Bacillati</taxon>
        <taxon>Actinomycetota</taxon>
        <taxon>Actinomycetes</taxon>
        <taxon>Actinomycetales</taxon>
        <taxon>Actinomycetaceae</taxon>
        <taxon>Actinomyces</taxon>
    </lineage>
</organism>